<dbReference type="Proteomes" id="UP000221165">
    <property type="component" value="Unassembled WGS sequence"/>
</dbReference>
<feature type="region of interest" description="Disordered" evidence="1">
    <location>
        <begin position="80"/>
        <end position="102"/>
    </location>
</feature>
<organism evidence="3 4">
    <name type="scientific">Cystoisospora suis</name>
    <dbReference type="NCBI Taxonomy" id="483139"/>
    <lineage>
        <taxon>Eukaryota</taxon>
        <taxon>Sar</taxon>
        <taxon>Alveolata</taxon>
        <taxon>Apicomplexa</taxon>
        <taxon>Conoidasida</taxon>
        <taxon>Coccidia</taxon>
        <taxon>Eucoccidiorida</taxon>
        <taxon>Eimeriorina</taxon>
        <taxon>Sarcocystidae</taxon>
        <taxon>Cystoisospora</taxon>
    </lineage>
</organism>
<accession>A0A2C6KPV8</accession>
<keyword evidence="4" id="KW-1185">Reference proteome</keyword>
<comment type="caution">
    <text evidence="3">The sequence shown here is derived from an EMBL/GenBank/DDBJ whole genome shotgun (WGS) entry which is preliminary data.</text>
</comment>
<feature type="signal peptide" evidence="2">
    <location>
        <begin position="1"/>
        <end position="21"/>
    </location>
</feature>
<dbReference type="EMBL" id="MIGC01004090">
    <property type="protein sequence ID" value="PHJ18535.1"/>
    <property type="molecule type" value="Genomic_DNA"/>
</dbReference>
<gene>
    <name evidence="3" type="ORF">CSUI_007639</name>
</gene>
<dbReference type="GeneID" id="94430995"/>
<keyword evidence="2" id="KW-0732">Signal</keyword>
<dbReference type="AlphaFoldDB" id="A0A2C6KPV8"/>
<sequence length="102" mass="10494">MKVSSLCLTAAVLAATLPARAFAIKAKASSPAAGAEAGAFPPAAMMQSGTRFAKNYSEVEIPNSSGKSVIIDLSSLPSQRSRRTAASLSHPPSDASHIRPEQ</sequence>
<reference evidence="3 4" key="1">
    <citation type="journal article" date="2017" name="Int. J. Parasitol.">
        <title>The genome of the protozoan parasite Cystoisospora suis and a reverse vaccinology approach to identify vaccine candidates.</title>
        <authorList>
            <person name="Palmieri N."/>
            <person name="Shrestha A."/>
            <person name="Ruttkowski B."/>
            <person name="Beck T."/>
            <person name="Vogl C."/>
            <person name="Tomley F."/>
            <person name="Blake D.P."/>
            <person name="Joachim A."/>
        </authorList>
    </citation>
    <scope>NUCLEOTIDE SEQUENCE [LARGE SCALE GENOMIC DNA]</scope>
    <source>
        <strain evidence="3 4">Wien I</strain>
    </source>
</reference>
<evidence type="ECO:0000313" key="4">
    <source>
        <dbReference type="Proteomes" id="UP000221165"/>
    </source>
</evidence>
<name>A0A2C6KPV8_9APIC</name>
<dbReference type="RefSeq" id="XP_067920241.1">
    <property type="nucleotide sequence ID" value="XM_068067784.1"/>
</dbReference>
<feature type="chain" id="PRO_5012586998" evidence="2">
    <location>
        <begin position="22"/>
        <end position="102"/>
    </location>
</feature>
<evidence type="ECO:0000256" key="2">
    <source>
        <dbReference type="SAM" id="SignalP"/>
    </source>
</evidence>
<evidence type="ECO:0000256" key="1">
    <source>
        <dbReference type="SAM" id="MobiDB-lite"/>
    </source>
</evidence>
<evidence type="ECO:0000313" key="3">
    <source>
        <dbReference type="EMBL" id="PHJ18535.1"/>
    </source>
</evidence>
<proteinExistence type="predicted"/>
<dbReference type="VEuPathDB" id="ToxoDB:CSUI_007639"/>
<protein>
    <submittedName>
        <fullName evidence="3">Uncharacterized protein</fullName>
    </submittedName>
</protein>